<evidence type="ECO:0000256" key="7">
    <source>
        <dbReference type="SAM" id="MobiDB-lite"/>
    </source>
</evidence>
<dbReference type="GO" id="GO:0022857">
    <property type="term" value="F:transmembrane transporter activity"/>
    <property type="evidence" value="ECO:0007669"/>
    <property type="project" value="InterPro"/>
</dbReference>
<dbReference type="AlphaFoldDB" id="A0A9P4R5N9"/>
<feature type="transmembrane region" description="Helical" evidence="8">
    <location>
        <begin position="95"/>
        <end position="116"/>
    </location>
</feature>
<evidence type="ECO:0000256" key="6">
    <source>
        <dbReference type="ARBA" id="ARBA00037968"/>
    </source>
</evidence>
<feature type="transmembrane region" description="Helical" evidence="8">
    <location>
        <begin position="382"/>
        <end position="403"/>
    </location>
</feature>
<feature type="region of interest" description="Disordered" evidence="7">
    <location>
        <begin position="1"/>
        <end position="22"/>
    </location>
</feature>
<keyword evidence="2" id="KW-0813">Transport</keyword>
<feature type="transmembrane region" description="Helical" evidence="8">
    <location>
        <begin position="57"/>
        <end position="75"/>
    </location>
</feature>
<dbReference type="InterPro" id="IPR011701">
    <property type="entry name" value="MFS"/>
</dbReference>
<comment type="similarity">
    <text evidence="6">Belongs to the major facilitator superfamily. Allantoate permease family.</text>
</comment>
<feature type="transmembrane region" description="Helical" evidence="8">
    <location>
        <begin position="123"/>
        <end position="142"/>
    </location>
</feature>
<name>A0A9P4R5N9_9PLEO</name>
<dbReference type="OrthoDB" id="2962993at2759"/>
<feature type="transmembrane region" description="Helical" evidence="8">
    <location>
        <begin position="448"/>
        <end position="467"/>
    </location>
</feature>
<evidence type="ECO:0000256" key="5">
    <source>
        <dbReference type="ARBA" id="ARBA00023136"/>
    </source>
</evidence>
<dbReference type="GO" id="GO:0016020">
    <property type="term" value="C:membrane"/>
    <property type="evidence" value="ECO:0007669"/>
    <property type="project" value="UniProtKB-SubCell"/>
</dbReference>
<evidence type="ECO:0000313" key="10">
    <source>
        <dbReference type="EMBL" id="KAF2738575.1"/>
    </source>
</evidence>
<feature type="transmembrane region" description="Helical" evidence="8">
    <location>
        <begin position="285"/>
        <end position="306"/>
    </location>
</feature>
<gene>
    <name evidence="10" type="ORF">EJ04DRAFT_40724</name>
</gene>
<evidence type="ECO:0000256" key="2">
    <source>
        <dbReference type="ARBA" id="ARBA00022448"/>
    </source>
</evidence>
<protein>
    <submittedName>
        <fullName evidence="10">MFS general substrate transporter</fullName>
    </submittedName>
</protein>
<dbReference type="EMBL" id="ML996108">
    <property type="protein sequence ID" value="KAF2738575.1"/>
    <property type="molecule type" value="Genomic_DNA"/>
</dbReference>
<keyword evidence="11" id="KW-1185">Reference proteome</keyword>
<dbReference type="FunFam" id="1.20.1250.20:FF:000018">
    <property type="entry name" value="MFS transporter permease"/>
    <property type="match status" value="1"/>
</dbReference>
<dbReference type="InterPro" id="IPR036259">
    <property type="entry name" value="MFS_trans_sf"/>
</dbReference>
<evidence type="ECO:0000256" key="3">
    <source>
        <dbReference type="ARBA" id="ARBA00022692"/>
    </source>
</evidence>
<dbReference type="FunFam" id="1.20.1250.20:FF:000068">
    <property type="entry name" value="MFS general substrate transporter"/>
    <property type="match status" value="1"/>
</dbReference>
<keyword evidence="3 8" id="KW-0812">Transmembrane</keyword>
<keyword evidence="4 8" id="KW-1133">Transmembrane helix</keyword>
<accession>A0A9P4R5N9</accession>
<evidence type="ECO:0000313" key="11">
    <source>
        <dbReference type="Proteomes" id="UP000799444"/>
    </source>
</evidence>
<dbReference type="Gene3D" id="1.20.1250.20">
    <property type="entry name" value="MFS general substrate transporter like domains"/>
    <property type="match status" value="2"/>
</dbReference>
<feature type="compositionally biased region" description="Basic and acidic residues" evidence="7">
    <location>
        <begin position="11"/>
        <end position="22"/>
    </location>
</feature>
<feature type="transmembrane region" description="Helical" evidence="8">
    <location>
        <begin position="357"/>
        <end position="376"/>
    </location>
</feature>
<feature type="transmembrane region" description="Helical" evidence="8">
    <location>
        <begin position="217"/>
        <end position="237"/>
    </location>
</feature>
<dbReference type="PANTHER" id="PTHR43791:SF5">
    <property type="entry name" value="MAJOR FACILITATOR SUPERFAMILY (MFS) PROFILE DOMAIN-CONTAINING PROTEIN"/>
    <property type="match status" value="1"/>
</dbReference>
<dbReference type="PANTHER" id="PTHR43791">
    <property type="entry name" value="PERMEASE-RELATED"/>
    <property type="match status" value="1"/>
</dbReference>
<comment type="subcellular location">
    <subcellularLocation>
        <location evidence="1">Membrane</location>
        <topology evidence="1">Multi-pass membrane protein</topology>
    </subcellularLocation>
</comment>
<proteinExistence type="inferred from homology"/>
<keyword evidence="5 8" id="KW-0472">Membrane</keyword>
<organism evidence="10 11">
    <name type="scientific">Polyplosphaeria fusca</name>
    <dbReference type="NCBI Taxonomy" id="682080"/>
    <lineage>
        <taxon>Eukaryota</taxon>
        <taxon>Fungi</taxon>
        <taxon>Dikarya</taxon>
        <taxon>Ascomycota</taxon>
        <taxon>Pezizomycotina</taxon>
        <taxon>Dothideomycetes</taxon>
        <taxon>Pleosporomycetidae</taxon>
        <taxon>Pleosporales</taxon>
        <taxon>Tetraplosphaeriaceae</taxon>
        <taxon>Polyplosphaeria</taxon>
    </lineage>
</organism>
<evidence type="ECO:0000256" key="4">
    <source>
        <dbReference type="ARBA" id="ARBA00022989"/>
    </source>
</evidence>
<sequence>MVTLRPESPSNEEKVERDASPPARIHDIEKVDTTWDSSAEIPADLDRRITRKLDVRLMPWLFGLWLLAFIDRSNIGNARIDGLAEDLHLDANKFNIALAVFYVPYICYDVPSNLVIKYFRAGYYLPVLLIAWGIVSLCTGFVKTYSGLLVARFFLGLTEGGLLGGMIVYLAMFYRRHQMLYRITLFYCAAPLSGAFGGLLATGLAQIRSGGYNGWPFIFFVEGAITVVFGILVLFMLPHTPSDIKFMTPEEKHACIARMRLDAHGSNASATVGDEKFSWYWVRRALANVNTIVLSLNFFAIITPIYSFSLFLPTIIRSLGYTAVKAQLLTVPPNMGAFFAVLLVGNFSDKLRVRGPLMLGGCLMAIVGYIMLIASTRTLTQYGGTFFVAAGIFPCSPLVMGWLSNNLAPHYVRATGTGFQIMIANMAAFIATFTYLQEDAPRYTTGHAINIGMLGLALILTSINIVYCRWENQKRASGERDYRLREEDEAMLGYRHPHFKYTI</sequence>
<evidence type="ECO:0000256" key="8">
    <source>
        <dbReference type="SAM" id="Phobius"/>
    </source>
</evidence>
<feature type="transmembrane region" description="Helical" evidence="8">
    <location>
        <begin position="148"/>
        <end position="172"/>
    </location>
</feature>
<feature type="transmembrane region" description="Helical" evidence="8">
    <location>
        <begin position="184"/>
        <end position="205"/>
    </location>
</feature>
<comment type="caution">
    <text evidence="10">The sequence shown here is derived from an EMBL/GenBank/DDBJ whole genome shotgun (WGS) entry which is preliminary data.</text>
</comment>
<feature type="domain" description="Major facilitator superfamily (MFS) profile" evidence="9">
    <location>
        <begin position="57"/>
        <end position="473"/>
    </location>
</feature>
<dbReference type="Pfam" id="PF07690">
    <property type="entry name" value="MFS_1"/>
    <property type="match status" value="1"/>
</dbReference>
<dbReference type="InterPro" id="IPR020846">
    <property type="entry name" value="MFS_dom"/>
</dbReference>
<dbReference type="SUPFAM" id="SSF103473">
    <property type="entry name" value="MFS general substrate transporter"/>
    <property type="match status" value="1"/>
</dbReference>
<reference evidence="10" key="1">
    <citation type="journal article" date="2020" name="Stud. Mycol.">
        <title>101 Dothideomycetes genomes: a test case for predicting lifestyles and emergence of pathogens.</title>
        <authorList>
            <person name="Haridas S."/>
            <person name="Albert R."/>
            <person name="Binder M."/>
            <person name="Bloem J."/>
            <person name="Labutti K."/>
            <person name="Salamov A."/>
            <person name="Andreopoulos B."/>
            <person name="Baker S."/>
            <person name="Barry K."/>
            <person name="Bills G."/>
            <person name="Bluhm B."/>
            <person name="Cannon C."/>
            <person name="Castanera R."/>
            <person name="Culley D."/>
            <person name="Daum C."/>
            <person name="Ezra D."/>
            <person name="Gonzalez J."/>
            <person name="Henrissat B."/>
            <person name="Kuo A."/>
            <person name="Liang C."/>
            <person name="Lipzen A."/>
            <person name="Lutzoni F."/>
            <person name="Magnuson J."/>
            <person name="Mondo S."/>
            <person name="Nolan M."/>
            <person name="Ohm R."/>
            <person name="Pangilinan J."/>
            <person name="Park H.-J."/>
            <person name="Ramirez L."/>
            <person name="Alfaro M."/>
            <person name="Sun H."/>
            <person name="Tritt A."/>
            <person name="Yoshinaga Y."/>
            <person name="Zwiers L.-H."/>
            <person name="Turgeon B."/>
            <person name="Goodwin S."/>
            <person name="Spatafora J."/>
            <person name="Crous P."/>
            <person name="Grigoriev I."/>
        </authorList>
    </citation>
    <scope>NUCLEOTIDE SEQUENCE</scope>
    <source>
        <strain evidence="10">CBS 125425</strain>
    </source>
</reference>
<evidence type="ECO:0000256" key="1">
    <source>
        <dbReference type="ARBA" id="ARBA00004141"/>
    </source>
</evidence>
<feature type="transmembrane region" description="Helical" evidence="8">
    <location>
        <begin position="326"/>
        <end position="345"/>
    </location>
</feature>
<dbReference type="Proteomes" id="UP000799444">
    <property type="component" value="Unassembled WGS sequence"/>
</dbReference>
<evidence type="ECO:0000259" key="9">
    <source>
        <dbReference type="PROSITE" id="PS50850"/>
    </source>
</evidence>
<dbReference type="PROSITE" id="PS50850">
    <property type="entry name" value="MFS"/>
    <property type="match status" value="1"/>
</dbReference>
<feature type="transmembrane region" description="Helical" evidence="8">
    <location>
        <begin position="415"/>
        <end position="436"/>
    </location>
</feature>